<dbReference type="AlphaFoldDB" id="A0A059BL86"/>
<proteinExistence type="predicted"/>
<dbReference type="Gramene" id="KCW66435">
    <property type="protein sequence ID" value="KCW66435"/>
    <property type="gene ID" value="EUGRSUZ_F00233"/>
</dbReference>
<gene>
    <name evidence="3" type="ORF">EUGRSUZ_F00233</name>
</gene>
<organism evidence="3">
    <name type="scientific">Eucalyptus grandis</name>
    <name type="common">Flooded gum</name>
    <dbReference type="NCBI Taxonomy" id="71139"/>
    <lineage>
        <taxon>Eukaryota</taxon>
        <taxon>Viridiplantae</taxon>
        <taxon>Streptophyta</taxon>
        <taxon>Embryophyta</taxon>
        <taxon>Tracheophyta</taxon>
        <taxon>Spermatophyta</taxon>
        <taxon>Magnoliopsida</taxon>
        <taxon>eudicotyledons</taxon>
        <taxon>Gunneridae</taxon>
        <taxon>Pentapetalae</taxon>
        <taxon>rosids</taxon>
        <taxon>malvids</taxon>
        <taxon>Myrtales</taxon>
        <taxon>Myrtaceae</taxon>
        <taxon>Myrtoideae</taxon>
        <taxon>Eucalypteae</taxon>
        <taxon>Eucalyptus</taxon>
    </lineage>
</organism>
<sequence length="93" mass="10702">MTITQPSPDGTRPMNLEEFKNFLKKFDANKDNRISKEELQDIIRSNGKWFSGWKSKRALSHADANRDGFIDDKEMINLVEFAKKQLSVTVVAN</sequence>
<dbReference type="OMA" id="KHEMTID"/>
<dbReference type="SMART" id="SM00054">
    <property type="entry name" value="EFh"/>
    <property type="match status" value="2"/>
</dbReference>
<accession>A0A059BL86</accession>
<dbReference type="Gene3D" id="1.10.238.10">
    <property type="entry name" value="EF-hand"/>
    <property type="match status" value="1"/>
</dbReference>
<dbReference type="PROSITE" id="PS50222">
    <property type="entry name" value="EF_HAND_2"/>
    <property type="match status" value="2"/>
</dbReference>
<dbReference type="GO" id="GO:0005737">
    <property type="term" value="C:cytoplasm"/>
    <property type="evidence" value="ECO:0000318"/>
    <property type="project" value="GO_Central"/>
</dbReference>
<dbReference type="GO" id="GO:0030234">
    <property type="term" value="F:enzyme regulator activity"/>
    <property type="evidence" value="ECO:0000318"/>
    <property type="project" value="GO_Central"/>
</dbReference>
<dbReference type="GO" id="GO:0005509">
    <property type="term" value="F:calcium ion binding"/>
    <property type="evidence" value="ECO:0000318"/>
    <property type="project" value="GO_Central"/>
</dbReference>
<dbReference type="InterPro" id="IPR011992">
    <property type="entry name" value="EF-hand-dom_pair"/>
</dbReference>
<dbReference type="CDD" id="cd00051">
    <property type="entry name" value="EFh"/>
    <property type="match status" value="1"/>
</dbReference>
<dbReference type="STRING" id="71139.A0A059BL86"/>
<feature type="domain" description="EF-hand" evidence="2">
    <location>
        <begin position="14"/>
        <end position="49"/>
    </location>
</feature>
<reference evidence="3" key="1">
    <citation type="submission" date="2013-07" db="EMBL/GenBank/DDBJ databases">
        <title>The genome of Eucalyptus grandis.</title>
        <authorList>
            <person name="Schmutz J."/>
            <person name="Hayes R."/>
            <person name="Myburg A."/>
            <person name="Tuskan G."/>
            <person name="Grattapaglia D."/>
            <person name="Rokhsar D.S."/>
        </authorList>
    </citation>
    <scope>NUCLEOTIDE SEQUENCE</scope>
    <source>
        <tissue evidence="3">Leaf extractions</tissue>
    </source>
</reference>
<dbReference type="EMBL" id="KK198758">
    <property type="protein sequence ID" value="KCW66435.1"/>
    <property type="molecule type" value="Genomic_DNA"/>
</dbReference>
<evidence type="ECO:0000256" key="1">
    <source>
        <dbReference type="ARBA" id="ARBA00022837"/>
    </source>
</evidence>
<name>A0A059BL86_EUCGR</name>
<dbReference type="InterPro" id="IPR018247">
    <property type="entry name" value="EF_Hand_1_Ca_BS"/>
</dbReference>
<keyword evidence="1" id="KW-0106">Calcium</keyword>
<evidence type="ECO:0000313" key="3">
    <source>
        <dbReference type="EMBL" id="KCW66435.1"/>
    </source>
</evidence>
<dbReference type="InParanoid" id="A0A059BL86"/>
<evidence type="ECO:0000259" key="2">
    <source>
        <dbReference type="PROSITE" id="PS50222"/>
    </source>
</evidence>
<protein>
    <recommendedName>
        <fullName evidence="2">EF-hand domain-containing protein</fullName>
    </recommendedName>
</protein>
<dbReference type="Pfam" id="PF13202">
    <property type="entry name" value="EF-hand_5"/>
    <property type="match status" value="2"/>
</dbReference>
<dbReference type="SUPFAM" id="SSF47473">
    <property type="entry name" value="EF-hand"/>
    <property type="match status" value="1"/>
</dbReference>
<dbReference type="PROSITE" id="PS00018">
    <property type="entry name" value="EF_HAND_1"/>
    <property type="match status" value="2"/>
</dbReference>
<feature type="domain" description="EF-hand" evidence="2">
    <location>
        <begin position="56"/>
        <end position="85"/>
    </location>
</feature>
<dbReference type="InterPro" id="IPR002048">
    <property type="entry name" value="EF_hand_dom"/>
</dbReference>